<dbReference type="AlphaFoldDB" id="A0A9P7N995"/>
<keyword evidence="3" id="KW-1185">Reference proteome</keyword>
<dbReference type="EMBL" id="SRPW01001598">
    <property type="protein sequence ID" value="KAG5999941.1"/>
    <property type="molecule type" value="Genomic_DNA"/>
</dbReference>
<proteinExistence type="predicted"/>
<feature type="compositionally biased region" description="Basic and acidic residues" evidence="1">
    <location>
        <begin position="30"/>
        <end position="52"/>
    </location>
</feature>
<feature type="region of interest" description="Disordered" evidence="1">
    <location>
        <begin position="1"/>
        <end position="72"/>
    </location>
</feature>
<comment type="caution">
    <text evidence="2">The sequence shown here is derived from an EMBL/GenBank/DDBJ whole genome shotgun (WGS) entry which is preliminary data.</text>
</comment>
<accession>A0A9P7N995</accession>
<dbReference type="Proteomes" id="UP000748025">
    <property type="component" value="Unassembled WGS sequence"/>
</dbReference>
<evidence type="ECO:0000313" key="3">
    <source>
        <dbReference type="Proteomes" id="UP000748025"/>
    </source>
</evidence>
<evidence type="ECO:0000256" key="1">
    <source>
        <dbReference type="SAM" id="MobiDB-lite"/>
    </source>
</evidence>
<sequence length="163" mass="17470">MLSRDIDPEQSPSTIYAAGGARPPPPYTSSEKDVGDVGDEENSRLETPDVSDRLGPTGRSTTLRPQTSSDWPHPKFAWVAWVGSQESGLSSDGGDRTSKAAPGAHGSRLAARGSLLTAHGSRLTAHSSVPGQGRVQGLILIRDQTRQIQDPRSRGQRLRLLPR</sequence>
<reference evidence="2" key="1">
    <citation type="journal article" date="2020" name="bioRxiv">
        <title>Whole genome comparisons of ergot fungi reveals the divergence and evolution of species within the genus Claviceps are the result of varying mechanisms driving genome evolution and host range expansion.</title>
        <authorList>
            <person name="Wyka S.A."/>
            <person name="Mondo S.J."/>
            <person name="Liu M."/>
            <person name="Dettman J."/>
            <person name="Nalam V."/>
            <person name="Broders K.D."/>
        </authorList>
    </citation>
    <scope>NUCLEOTIDE SEQUENCE</scope>
    <source>
        <strain evidence="2">CCC 602</strain>
    </source>
</reference>
<gene>
    <name evidence="2" type="ORF">E4U43_001762</name>
</gene>
<organism evidence="2 3">
    <name type="scientific">Claviceps pusilla</name>
    <dbReference type="NCBI Taxonomy" id="123648"/>
    <lineage>
        <taxon>Eukaryota</taxon>
        <taxon>Fungi</taxon>
        <taxon>Dikarya</taxon>
        <taxon>Ascomycota</taxon>
        <taxon>Pezizomycotina</taxon>
        <taxon>Sordariomycetes</taxon>
        <taxon>Hypocreomycetidae</taxon>
        <taxon>Hypocreales</taxon>
        <taxon>Clavicipitaceae</taxon>
        <taxon>Claviceps</taxon>
    </lineage>
</organism>
<feature type="region of interest" description="Disordered" evidence="1">
    <location>
        <begin position="86"/>
        <end position="112"/>
    </location>
</feature>
<evidence type="ECO:0000313" key="2">
    <source>
        <dbReference type="EMBL" id="KAG5999941.1"/>
    </source>
</evidence>
<name>A0A9P7N995_9HYPO</name>
<protein>
    <submittedName>
        <fullName evidence="2">Uncharacterized protein</fullName>
    </submittedName>
</protein>
<feature type="compositionally biased region" description="Polar residues" evidence="1">
    <location>
        <begin position="58"/>
        <end position="70"/>
    </location>
</feature>